<accession>G7WIK7</accession>
<dbReference type="PATRIC" id="fig|768706.3.peg.3634"/>
<dbReference type="KEGG" id="dor:Desor_3601"/>
<reference evidence="3" key="1">
    <citation type="submission" date="2011-11" db="EMBL/GenBank/DDBJ databases">
        <title>Complete sequence of Desulfosporosinus orientis DSM 765.</title>
        <authorList>
            <person name="Lucas S."/>
            <person name="Han J."/>
            <person name="Lapidus A."/>
            <person name="Cheng J.-F."/>
            <person name="Goodwin L."/>
            <person name="Pitluck S."/>
            <person name="Peters L."/>
            <person name="Ovchinnikova G."/>
            <person name="Teshima H."/>
            <person name="Detter J.C."/>
            <person name="Han C."/>
            <person name="Tapia R."/>
            <person name="Land M."/>
            <person name="Hauser L."/>
            <person name="Kyrpides N."/>
            <person name="Ivanova N."/>
            <person name="Pagani I."/>
            <person name="Pester M."/>
            <person name="Spring S."/>
            <person name="Ollivier B."/>
            <person name="Rattei T."/>
            <person name="Klenk H.-P."/>
            <person name="Wagner M."/>
            <person name="Loy A."/>
            <person name="Woyke T."/>
        </authorList>
    </citation>
    <scope>NUCLEOTIDE SEQUENCE [LARGE SCALE GENOMIC DNA]</scope>
    <source>
        <strain evidence="3">ATCC 19365 / DSM 765 / NCIMB 8382 / VKM B-1628</strain>
    </source>
</reference>
<dbReference type="STRING" id="768706.Desor_3601"/>
<reference evidence="2 3" key="2">
    <citation type="journal article" date="2012" name="J. Bacteriol.">
        <title>Complete genome sequences of Desulfosporosinus orientis DSM765T, Desulfosporosinus youngiae DSM17734T, Desulfosporosinus meridiei DSM13257T, and Desulfosporosinus acidiphilus DSM22704T.</title>
        <authorList>
            <person name="Pester M."/>
            <person name="Brambilla E."/>
            <person name="Alazard D."/>
            <person name="Rattei T."/>
            <person name="Weinmaier T."/>
            <person name="Han J."/>
            <person name="Lucas S."/>
            <person name="Lapidus A."/>
            <person name="Cheng J.F."/>
            <person name="Goodwin L."/>
            <person name="Pitluck S."/>
            <person name="Peters L."/>
            <person name="Ovchinnikova G."/>
            <person name="Teshima H."/>
            <person name="Detter J.C."/>
            <person name="Han C.S."/>
            <person name="Tapia R."/>
            <person name="Land M.L."/>
            <person name="Hauser L."/>
            <person name="Kyrpides N.C."/>
            <person name="Ivanova N.N."/>
            <person name="Pagani I."/>
            <person name="Huntmann M."/>
            <person name="Wei C.L."/>
            <person name="Davenport K.W."/>
            <person name="Daligault H."/>
            <person name="Chain P.S."/>
            <person name="Chen A."/>
            <person name="Mavromatis K."/>
            <person name="Markowitz V."/>
            <person name="Szeto E."/>
            <person name="Mikhailova N."/>
            <person name="Pati A."/>
            <person name="Wagner M."/>
            <person name="Woyke T."/>
            <person name="Ollivier B."/>
            <person name="Klenk H.P."/>
            <person name="Spring S."/>
            <person name="Loy A."/>
        </authorList>
    </citation>
    <scope>NUCLEOTIDE SEQUENCE [LARGE SCALE GENOMIC DNA]</scope>
    <source>
        <strain evidence="3">ATCC 19365 / DSM 765 / NCIMB 8382 / VKM B-1628</strain>
    </source>
</reference>
<organism evidence="2 3">
    <name type="scientific">Desulfosporosinus orientis (strain ATCC 19365 / DSM 765 / NCIMB 8382 / VKM B-1628 / Singapore I)</name>
    <name type="common">Desulfotomaculum orientis</name>
    <dbReference type="NCBI Taxonomy" id="768706"/>
    <lineage>
        <taxon>Bacteria</taxon>
        <taxon>Bacillati</taxon>
        <taxon>Bacillota</taxon>
        <taxon>Clostridia</taxon>
        <taxon>Eubacteriales</taxon>
        <taxon>Desulfitobacteriaceae</taxon>
        <taxon>Desulfosporosinus</taxon>
    </lineage>
</organism>
<sequence>MEKPYLGKKLKGRSVIIIGVLLSALVIGVSGCGTKDTQSEVPSSTQQSNTEGQNMQKDGGQRQTLNPAVEAAMSIRRLQANEEVALTSEQKEAVKPILQSLIDTTDPSEDFLKEKGEAIEAVFTEDQKTYLSTNAPQGGNQGDRQNGQPMGEPKDQSQDQGNNEAKDQSQGEKGAPDKNTPPSFQSKDIFQEVLDSLN</sequence>
<evidence type="ECO:0000256" key="1">
    <source>
        <dbReference type="SAM" id="MobiDB-lite"/>
    </source>
</evidence>
<feature type="region of interest" description="Disordered" evidence="1">
    <location>
        <begin position="33"/>
        <end position="65"/>
    </location>
</feature>
<feature type="region of interest" description="Disordered" evidence="1">
    <location>
        <begin position="128"/>
        <end position="198"/>
    </location>
</feature>
<dbReference type="AlphaFoldDB" id="G7WIK7"/>
<feature type="compositionally biased region" description="Basic and acidic residues" evidence="1">
    <location>
        <begin position="164"/>
        <end position="176"/>
    </location>
</feature>
<dbReference type="EMBL" id="CP003108">
    <property type="protein sequence ID" value="AET69081.1"/>
    <property type="molecule type" value="Genomic_DNA"/>
</dbReference>
<evidence type="ECO:0000313" key="2">
    <source>
        <dbReference type="EMBL" id="AET69081.1"/>
    </source>
</evidence>
<evidence type="ECO:0000313" key="3">
    <source>
        <dbReference type="Proteomes" id="UP000006346"/>
    </source>
</evidence>
<keyword evidence="3" id="KW-1185">Reference proteome</keyword>
<dbReference type="Proteomes" id="UP000006346">
    <property type="component" value="Chromosome"/>
</dbReference>
<protein>
    <recommendedName>
        <fullName evidence="4">Lipoprotein</fullName>
    </recommendedName>
</protein>
<dbReference type="RefSeq" id="WP_014185889.1">
    <property type="nucleotide sequence ID" value="NC_016584.1"/>
</dbReference>
<proteinExistence type="predicted"/>
<dbReference type="PROSITE" id="PS51257">
    <property type="entry name" value="PROKAR_LIPOPROTEIN"/>
    <property type="match status" value="1"/>
</dbReference>
<feature type="compositionally biased region" description="Polar residues" evidence="1">
    <location>
        <begin position="35"/>
        <end position="65"/>
    </location>
</feature>
<dbReference type="HOGENOM" id="CLU_1406749_0_0_9"/>
<dbReference type="OrthoDB" id="1796619at2"/>
<evidence type="ECO:0008006" key="4">
    <source>
        <dbReference type="Google" id="ProtNLM"/>
    </source>
</evidence>
<name>G7WIK7_DESOD</name>
<gene>
    <name evidence="2" type="ordered locus">Desor_3601</name>
</gene>